<proteinExistence type="predicted"/>
<protein>
    <submittedName>
        <fullName evidence="2">Protein of uncharacterized function (DUF2750)</fullName>
    </submittedName>
</protein>
<dbReference type="OrthoDB" id="2393156at2"/>
<evidence type="ECO:0000313" key="1">
    <source>
        <dbReference type="EMBL" id="SCT32105.1"/>
    </source>
</evidence>
<dbReference type="Pfam" id="PF11042">
    <property type="entry name" value="DUF2750"/>
    <property type="match status" value="1"/>
</dbReference>
<dbReference type="EMBL" id="FMPG01000014">
    <property type="protein sequence ID" value="SCT37304.1"/>
    <property type="molecule type" value="Genomic_DNA"/>
</dbReference>
<dbReference type="EMBL" id="FMPI01000019">
    <property type="protein sequence ID" value="SCT32105.1"/>
    <property type="molecule type" value="Genomic_DNA"/>
</dbReference>
<sequence length="221" mass="25527">MSYKESSFYQDILINEVFYIATKSKRLIRQTVSDKDVVIAWTDEAKAKNYFNKEGIEFDKIKKLDIDRFVTYEIDDVFNENDEVLMNPTSKKDGELINIVKASNELMSDLDNIRLKEFVKDVAKEDAVFGLTNKDVKQFLMISDEVHQKPNIMPVWSIKSRAEKVRDEDFEECDIIEIEGEVFAEWLDTLRDDDHAVAIDLKSGVVGTVVPAQKVINQLTF</sequence>
<gene>
    <name evidence="2" type="ORF">SAMEA2297795_02372</name>
    <name evidence="1" type="ORF">SAMEA2297796_02168</name>
</gene>
<dbReference type="AlphaFoldDB" id="A0A1D4QPU0"/>
<reference evidence="1 3" key="1">
    <citation type="submission" date="2016-09" db="EMBL/GenBank/DDBJ databases">
        <authorList>
            <consortium name="Pathogen Informatics"/>
            <person name="Sun Q."/>
            <person name="Inoue M."/>
        </authorList>
    </citation>
    <scope>NUCLEOTIDE SEQUENCE [LARGE SCALE GENOMIC DNA]</scope>
    <source>
        <strain evidence="1 3">82C</strain>
    </source>
</reference>
<name>A0A1D4QPU0_9STAP</name>
<evidence type="ECO:0000313" key="2">
    <source>
        <dbReference type="EMBL" id="SCT37304.1"/>
    </source>
</evidence>
<dbReference type="RefSeq" id="WP_069996323.1">
    <property type="nucleotide sequence ID" value="NZ_FMPG01000014.1"/>
</dbReference>
<dbReference type="InterPro" id="IPR021284">
    <property type="entry name" value="DUF2750"/>
</dbReference>
<accession>A0A1D4QPU0</accession>
<dbReference type="Proteomes" id="UP000095412">
    <property type="component" value="Unassembled WGS sequence"/>
</dbReference>
<reference evidence="2 4" key="2">
    <citation type="submission" date="2016-09" db="EMBL/GenBank/DDBJ databases">
        <authorList>
            <consortium name="Pathogen Informatics"/>
        </authorList>
    </citation>
    <scope>NUCLEOTIDE SEQUENCE [LARGE SCALE GENOMIC DNA]</scope>
    <source>
        <strain evidence="2 4">82B</strain>
    </source>
</reference>
<organism evidence="2 4">
    <name type="scientific">Staphylococcus caeli</name>
    <dbReference type="NCBI Taxonomy" id="2201815"/>
    <lineage>
        <taxon>Bacteria</taxon>
        <taxon>Bacillati</taxon>
        <taxon>Bacillota</taxon>
        <taxon>Bacilli</taxon>
        <taxon>Bacillales</taxon>
        <taxon>Staphylococcaceae</taxon>
        <taxon>Staphylococcus</taxon>
    </lineage>
</organism>
<dbReference type="Proteomes" id="UP000095768">
    <property type="component" value="Unassembled WGS sequence"/>
</dbReference>
<keyword evidence="3" id="KW-1185">Reference proteome</keyword>
<evidence type="ECO:0000313" key="3">
    <source>
        <dbReference type="Proteomes" id="UP000095412"/>
    </source>
</evidence>
<evidence type="ECO:0000313" key="4">
    <source>
        <dbReference type="Proteomes" id="UP000095768"/>
    </source>
</evidence>